<dbReference type="OrthoDB" id="7698893at2759"/>
<feature type="transmembrane region" description="Helical" evidence="8">
    <location>
        <begin position="275"/>
        <end position="300"/>
    </location>
</feature>
<dbReference type="GO" id="GO:0007165">
    <property type="term" value="P:signal transduction"/>
    <property type="evidence" value="ECO:0007669"/>
    <property type="project" value="UniProtKB-KW"/>
</dbReference>
<evidence type="ECO:0000256" key="1">
    <source>
        <dbReference type="ARBA" id="ARBA00004651"/>
    </source>
</evidence>
<evidence type="ECO:0000313" key="10">
    <source>
        <dbReference type="Proteomes" id="UP000639338"/>
    </source>
</evidence>
<organism evidence="9 10">
    <name type="scientific">Aphidius gifuensis</name>
    <name type="common">Parasitoid wasp</name>
    <dbReference type="NCBI Taxonomy" id="684658"/>
    <lineage>
        <taxon>Eukaryota</taxon>
        <taxon>Metazoa</taxon>
        <taxon>Ecdysozoa</taxon>
        <taxon>Arthropoda</taxon>
        <taxon>Hexapoda</taxon>
        <taxon>Insecta</taxon>
        <taxon>Pterygota</taxon>
        <taxon>Neoptera</taxon>
        <taxon>Endopterygota</taxon>
        <taxon>Hymenoptera</taxon>
        <taxon>Apocrita</taxon>
        <taxon>Ichneumonoidea</taxon>
        <taxon>Braconidae</taxon>
        <taxon>Aphidiinae</taxon>
        <taxon>Aphidius</taxon>
    </lineage>
</organism>
<dbReference type="GO" id="GO:0043025">
    <property type="term" value="C:neuronal cell body"/>
    <property type="evidence" value="ECO:0007669"/>
    <property type="project" value="TreeGrafter"/>
</dbReference>
<keyword evidence="4 8" id="KW-1133">Transmembrane helix</keyword>
<comment type="function">
    <text evidence="8">Gustatory receptor which mediates acceptance or avoidance behavior, depending on its substrates.</text>
</comment>
<accession>A0A834Y5U4</accession>
<keyword evidence="2 8" id="KW-1003">Cell membrane</keyword>
<keyword evidence="6 8" id="KW-0675">Receptor</keyword>
<dbReference type="GO" id="GO:0005886">
    <property type="term" value="C:plasma membrane"/>
    <property type="evidence" value="ECO:0007669"/>
    <property type="project" value="UniProtKB-SubCell"/>
</dbReference>
<dbReference type="PANTHER" id="PTHR21143:SF133">
    <property type="entry name" value="GUSTATORY AND PHEROMONE RECEPTOR 32A-RELATED"/>
    <property type="match status" value="1"/>
</dbReference>
<keyword evidence="5 8" id="KW-0472">Membrane</keyword>
<proteinExistence type="inferred from homology"/>
<feature type="transmembrane region" description="Helical" evidence="8">
    <location>
        <begin position="129"/>
        <end position="151"/>
    </location>
</feature>
<comment type="caution">
    <text evidence="8">Lacks conserved residue(s) required for the propagation of feature annotation.</text>
</comment>
<comment type="caution">
    <text evidence="9">The sequence shown here is derived from an EMBL/GenBank/DDBJ whole genome shotgun (WGS) entry which is preliminary data.</text>
</comment>
<name>A0A834Y5U4_APHGI</name>
<evidence type="ECO:0000256" key="8">
    <source>
        <dbReference type="RuleBase" id="RU363108"/>
    </source>
</evidence>
<dbReference type="Proteomes" id="UP000639338">
    <property type="component" value="Unassembled WGS sequence"/>
</dbReference>
<feature type="transmembrane region" description="Helical" evidence="8">
    <location>
        <begin position="35"/>
        <end position="52"/>
    </location>
</feature>
<keyword evidence="7 8" id="KW-0807">Transducer</keyword>
<dbReference type="PANTHER" id="PTHR21143">
    <property type="entry name" value="INVERTEBRATE GUSTATORY RECEPTOR"/>
    <property type="match status" value="1"/>
</dbReference>
<dbReference type="GO" id="GO:0050909">
    <property type="term" value="P:sensory perception of taste"/>
    <property type="evidence" value="ECO:0007669"/>
    <property type="project" value="InterPro"/>
</dbReference>
<dbReference type="AlphaFoldDB" id="A0A834Y5U4"/>
<dbReference type="GO" id="GO:0007635">
    <property type="term" value="P:chemosensory behavior"/>
    <property type="evidence" value="ECO:0007669"/>
    <property type="project" value="TreeGrafter"/>
</dbReference>
<comment type="similarity">
    <text evidence="8">Belongs to the insect chemoreceptor superfamily. Gustatory receptor (GR) family.</text>
</comment>
<evidence type="ECO:0000256" key="4">
    <source>
        <dbReference type="ARBA" id="ARBA00022989"/>
    </source>
</evidence>
<keyword evidence="3 8" id="KW-0812">Transmembrane</keyword>
<reference evidence="9 10" key="1">
    <citation type="submission" date="2020-08" db="EMBL/GenBank/DDBJ databases">
        <title>Aphidius gifuensis genome sequencing and assembly.</title>
        <authorList>
            <person name="Du Z."/>
        </authorList>
    </citation>
    <scope>NUCLEOTIDE SEQUENCE [LARGE SCALE GENOMIC DNA]</scope>
    <source>
        <strain evidence="9">YNYX2018</strain>
        <tissue evidence="9">Adults</tissue>
    </source>
</reference>
<dbReference type="GO" id="GO:0008049">
    <property type="term" value="P:male courtship behavior"/>
    <property type="evidence" value="ECO:0007669"/>
    <property type="project" value="TreeGrafter"/>
</dbReference>
<protein>
    <recommendedName>
        <fullName evidence="8">Gustatory receptor</fullName>
    </recommendedName>
</protein>
<evidence type="ECO:0000256" key="6">
    <source>
        <dbReference type="ARBA" id="ARBA00023170"/>
    </source>
</evidence>
<evidence type="ECO:0000256" key="3">
    <source>
        <dbReference type="ARBA" id="ARBA00022692"/>
    </source>
</evidence>
<comment type="subcellular location">
    <subcellularLocation>
        <location evidence="1 8">Cell membrane</location>
        <topology evidence="1 8">Multi-pass membrane protein</topology>
    </subcellularLocation>
</comment>
<dbReference type="Pfam" id="PF08395">
    <property type="entry name" value="7tm_7"/>
    <property type="match status" value="1"/>
</dbReference>
<dbReference type="GO" id="GO:0030424">
    <property type="term" value="C:axon"/>
    <property type="evidence" value="ECO:0007669"/>
    <property type="project" value="TreeGrafter"/>
</dbReference>
<evidence type="ECO:0000256" key="5">
    <source>
        <dbReference type="ARBA" id="ARBA00023136"/>
    </source>
</evidence>
<keyword evidence="10" id="KW-1185">Reference proteome</keyword>
<dbReference type="GO" id="GO:0030425">
    <property type="term" value="C:dendrite"/>
    <property type="evidence" value="ECO:0007669"/>
    <property type="project" value="TreeGrafter"/>
</dbReference>
<dbReference type="InterPro" id="IPR013604">
    <property type="entry name" value="7TM_chemorcpt"/>
</dbReference>
<feature type="transmembrane region" description="Helical" evidence="8">
    <location>
        <begin position="72"/>
        <end position="98"/>
    </location>
</feature>
<gene>
    <name evidence="9" type="ORF">HCN44_005313</name>
</gene>
<feature type="transmembrane region" description="Helical" evidence="8">
    <location>
        <begin position="239"/>
        <end position="263"/>
    </location>
</feature>
<feature type="transmembrane region" description="Helical" evidence="8">
    <location>
        <begin position="163"/>
        <end position="187"/>
    </location>
</feature>
<sequence>MISKNKFFILMYYYWKILGLFPFELNKKKSLKRSLFGTIYTIILCLVYFISLKDVLTNGFNTILVHSSPMSIISDALGVGLNFLTILIIWIIAITQVVKIKEIIQKFNKTNVSLNNLGIDEAIDSSIRLLMIICIVVNIIFYIHYILNNIVMYWCGYNTYQGWFWFDLGLVIGPNALVIFITSLLVLKKRFKKINRLIIDLPGVNSTVLSRYYEPISHLKAIGQVHSDLKELLSMISNLFSLPLIILLSTNFMEFAACGYMAYNKFKDDEQQKWQFNNIVTVLALMSWVILHFCQMFFLIDSASSTVKEANETGNILHQVMLQHQFINTREVEMISLRLLQDPVKVSLYGFIELDFSFLYNIIKSITSFIIIMLQLDEQARKSIEVMNLLSSTYDNSSNSFEFSIDNNYSTNEFIII</sequence>
<evidence type="ECO:0000256" key="7">
    <source>
        <dbReference type="ARBA" id="ARBA00023224"/>
    </source>
</evidence>
<dbReference type="EMBL" id="JACMRX010000001">
    <property type="protein sequence ID" value="KAF7997036.1"/>
    <property type="molecule type" value="Genomic_DNA"/>
</dbReference>
<evidence type="ECO:0000256" key="2">
    <source>
        <dbReference type="ARBA" id="ARBA00022475"/>
    </source>
</evidence>
<evidence type="ECO:0000313" key="9">
    <source>
        <dbReference type="EMBL" id="KAF7997036.1"/>
    </source>
</evidence>